<dbReference type="OrthoDB" id="64281at2759"/>
<feature type="signal peptide" evidence="2">
    <location>
        <begin position="1"/>
        <end position="20"/>
    </location>
</feature>
<evidence type="ECO:0000256" key="1">
    <source>
        <dbReference type="SAM" id="MobiDB-lite"/>
    </source>
</evidence>
<dbReference type="InterPro" id="IPR055915">
    <property type="entry name" value="DUF7492"/>
</dbReference>
<dbReference type="PANTHER" id="PTHR35559">
    <property type="entry name" value="CHITIN-BINDING TYPE-4 DOMAIN-CONTAINING PROTEIN"/>
    <property type="match status" value="1"/>
</dbReference>
<feature type="region of interest" description="Disordered" evidence="1">
    <location>
        <begin position="353"/>
        <end position="372"/>
    </location>
</feature>
<dbReference type="Pfam" id="PF24320">
    <property type="entry name" value="DUF7492"/>
    <property type="match status" value="1"/>
</dbReference>
<feature type="region of interest" description="Disordered" evidence="1">
    <location>
        <begin position="311"/>
        <end position="344"/>
    </location>
</feature>
<dbReference type="AlphaFoldDB" id="A0A9W8ZB01"/>
<comment type="caution">
    <text evidence="4">The sequence shown here is derived from an EMBL/GenBank/DDBJ whole genome shotgun (WGS) entry which is preliminary data.</text>
</comment>
<feature type="domain" description="DUF7492" evidence="3">
    <location>
        <begin position="19"/>
        <end position="284"/>
    </location>
</feature>
<feature type="compositionally biased region" description="Low complexity" evidence="1">
    <location>
        <begin position="313"/>
        <end position="344"/>
    </location>
</feature>
<protein>
    <recommendedName>
        <fullName evidence="3">DUF7492 domain-containing protein</fullName>
    </recommendedName>
</protein>
<reference evidence="4" key="1">
    <citation type="submission" date="2022-10" db="EMBL/GenBank/DDBJ databases">
        <title>Tapping the CABI collections for fungal endophytes: first genome assemblies for Collariella, Neodidymelliopsis, Ascochyta clinopodiicola, Didymella pomorum, Didymosphaeria variabile, Neocosmospora piperis and Neocucurbitaria cava.</title>
        <authorList>
            <person name="Hill R."/>
        </authorList>
    </citation>
    <scope>NUCLEOTIDE SEQUENCE</scope>
    <source>
        <strain evidence="4">IMI 355091</strain>
    </source>
</reference>
<proteinExistence type="predicted"/>
<feature type="compositionally biased region" description="Low complexity" evidence="1">
    <location>
        <begin position="416"/>
        <end position="443"/>
    </location>
</feature>
<dbReference type="EMBL" id="JAPEVA010000069">
    <property type="protein sequence ID" value="KAJ4401796.1"/>
    <property type="molecule type" value="Genomic_DNA"/>
</dbReference>
<evidence type="ECO:0000256" key="2">
    <source>
        <dbReference type="SAM" id="SignalP"/>
    </source>
</evidence>
<keyword evidence="5" id="KW-1185">Reference proteome</keyword>
<feature type="compositionally biased region" description="Low complexity" evidence="1">
    <location>
        <begin position="360"/>
        <end position="372"/>
    </location>
</feature>
<keyword evidence="2" id="KW-0732">Signal</keyword>
<accession>A0A9W8ZB01</accession>
<dbReference type="PANTHER" id="PTHR35559:SF1">
    <property type="entry name" value="CHITIN-BINDING TYPE-4 DOMAIN-CONTAINING PROTEIN"/>
    <property type="match status" value="1"/>
</dbReference>
<sequence>MPSILTTTLAALAVAPFATGHSWVEQMRNVNKKGEYVGEYGYPRGMVSKTDKGFTGDSMNWLLPVQPKVFIDETSPLCHTSQRKQEQSSDKYPRLQAVAGGFVAMRYMENGHVTMVDPATGLGKPDKGGSVFVYGTTSPKEDEKLVDVLKWTKDGSGGDARGVLLTTNDFDDGRCYEVNDTPISQERRKSDPNFAMGQAVDGEAGNYPLFCETNVQIPQNITQGKPYTFYWVWQWNTAPNVDPGLPDGKDQYYTTCMDVDIGSADTALAADAETKYDLGPQQDAMSVAVSDFASRTAIITDVLQGQVGPTSMLSSATATGGPAASGAPSNSSSAPSAPLASPTAPALTQVTNIPTMTSHPGAAPAPTSGAGDDNVVTVTDIVYVTVTAGASSKAASAPTTMITSAATSRAPAASAPAASAPSASTPAASPVSSAAASGTAPSSGLGGFTMPSGAAKHKIQRRNGAKFRGML</sequence>
<evidence type="ECO:0000313" key="4">
    <source>
        <dbReference type="EMBL" id="KAJ4401796.1"/>
    </source>
</evidence>
<name>A0A9W8ZB01_9PLEO</name>
<feature type="compositionally biased region" description="Basic residues" evidence="1">
    <location>
        <begin position="455"/>
        <end position="465"/>
    </location>
</feature>
<organism evidence="4 5">
    <name type="scientific">Didymella pomorum</name>
    <dbReference type="NCBI Taxonomy" id="749634"/>
    <lineage>
        <taxon>Eukaryota</taxon>
        <taxon>Fungi</taxon>
        <taxon>Dikarya</taxon>
        <taxon>Ascomycota</taxon>
        <taxon>Pezizomycotina</taxon>
        <taxon>Dothideomycetes</taxon>
        <taxon>Pleosporomycetidae</taxon>
        <taxon>Pleosporales</taxon>
        <taxon>Pleosporineae</taxon>
        <taxon>Didymellaceae</taxon>
        <taxon>Didymella</taxon>
    </lineage>
</organism>
<feature type="region of interest" description="Disordered" evidence="1">
    <location>
        <begin position="416"/>
        <end position="471"/>
    </location>
</feature>
<feature type="chain" id="PRO_5040828314" description="DUF7492 domain-containing protein" evidence="2">
    <location>
        <begin position="21"/>
        <end position="471"/>
    </location>
</feature>
<evidence type="ECO:0000313" key="5">
    <source>
        <dbReference type="Proteomes" id="UP001140510"/>
    </source>
</evidence>
<dbReference type="Proteomes" id="UP001140510">
    <property type="component" value="Unassembled WGS sequence"/>
</dbReference>
<gene>
    <name evidence="4" type="ORF">N0V91_007695</name>
</gene>
<evidence type="ECO:0000259" key="3">
    <source>
        <dbReference type="Pfam" id="PF24320"/>
    </source>
</evidence>